<evidence type="ECO:0000256" key="3">
    <source>
        <dbReference type="ARBA" id="ARBA00022833"/>
    </source>
</evidence>
<dbReference type="GO" id="GO:0008270">
    <property type="term" value="F:zinc ion binding"/>
    <property type="evidence" value="ECO:0007669"/>
    <property type="project" value="UniProtKB-KW"/>
</dbReference>
<evidence type="ECO:0000256" key="2">
    <source>
        <dbReference type="ARBA" id="ARBA00022771"/>
    </source>
</evidence>
<dbReference type="STRING" id="542762.A0A4S4DWL4"/>
<organism evidence="6 7">
    <name type="scientific">Camellia sinensis var. sinensis</name>
    <name type="common">China tea</name>
    <dbReference type="NCBI Taxonomy" id="542762"/>
    <lineage>
        <taxon>Eukaryota</taxon>
        <taxon>Viridiplantae</taxon>
        <taxon>Streptophyta</taxon>
        <taxon>Embryophyta</taxon>
        <taxon>Tracheophyta</taxon>
        <taxon>Spermatophyta</taxon>
        <taxon>Magnoliopsida</taxon>
        <taxon>eudicotyledons</taxon>
        <taxon>Gunneridae</taxon>
        <taxon>Pentapetalae</taxon>
        <taxon>asterids</taxon>
        <taxon>Ericales</taxon>
        <taxon>Theaceae</taxon>
        <taxon>Camellia</taxon>
    </lineage>
</organism>
<sequence>MRLSSLAPAPYHIEGGIYQVNKSAGPFDALFCVGQFFPDSPDYLEEFMDYIEGRSQIPLRTYFIGDYGVGAMKVLSAALKDSGNRGFKMDGLRICGNLYWLKGSGKFTLHGLSVAYLSGRHSVSGQQFGTYSQDDVDALRALAEEPGVVDLFLTYPCFKINDLPCFGVTNRAATSDLPIGISDSSGSSSTVSELVTEIKPRYHVAGTKGVFFAREPYANVEAVHVTRFIGLAPVGNKNKQKFIHAISPTPASTMSASEICMKPSNTTLFPFTSTEKAAQTDGAAKRPSDTSDSQYWRYDVSQKRREKCHFQHDGDAREQYLRGVCFDFLNKGKCERGPDCNFKHSLQEEGNAFPNRRPGSGNANADRSRDCWFCLSSPSLESHLITSIGEHYYCALAKGPLIEDHVLIIPVEHIPTTLASPPECEIELIRFQKSLKMYFKNQGKEVVFFEWVFKRGTHANLQVIPIPSSRTSAVQDIFNLAAQKSGFEFLVIKNGNSSEGRKLLQMQFDRKCSLFYVELPGGTILYHSVEENEKFAVQFGREVLAGLLNKADRADWRNCKLSKEEEEKMVESFKNRYKEYDPNP</sequence>
<dbReference type="Gene3D" id="3.30.428.10">
    <property type="entry name" value="HIT-like"/>
    <property type="match status" value="1"/>
</dbReference>
<evidence type="ECO:0000313" key="6">
    <source>
        <dbReference type="EMBL" id="THG07759.1"/>
    </source>
</evidence>
<accession>A0A4S4DWL4</accession>
<name>A0A4S4DWL4_CAMSN</name>
<dbReference type="CDD" id="cd07380">
    <property type="entry name" value="MPP_CWF19_N"/>
    <property type="match status" value="1"/>
</dbReference>
<dbReference type="EMBL" id="SDRB02009793">
    <property type="protein sequence ID" value="THG07759.1"/>
    <property type="molecule type" value="Genomic_DNA"/>
</dbReference>
<feature type="zinc finger region" description="C3H1-type" evidence="4">
    <location>
        <begin position="319"/>
        <end position="347"/>
    </location>
</feature>
<proteinExistence type="predicted"/>
<dbReference type="InterPro" id="IPR040194">
    <property type="entry name" value="Cwf19-like"/>
</dbReference>
<dbReference type="PANTHER" id="PTHR12072:SF4">
    <property type="entry name" value="CWF19-LIKE PROTEIN 1"/>
    <property type="match status" value="1"/>
</dbReference>
<dbReference type="SUPFAM" id="SSF90229">
    <property type="entry name" value="CCCH zinc finger"/>
    <property type="match status" value="1"/>
</dbReference>
<dbReference type="GO" id="GO:0061632">
    <property type="term" value="F:RNA lariat debranching enzyme activator activity"/>
    <property type="evidence" value="ECO:0007669"/>
    <property type="project" value="TreeGrafter"/>
</dbReference>
<dbReference type="AlphaFoldDB" id="A0A4S4DWL4"/>
<dbReference type="InterPro" id="IPR036265">
    <property type="entry name" value="HIT-like_sf"/>
</dbReference>
<feature type="domain" description="C3H1-type" evidence="5">
    <location>
        <begin position="319"/>
        <end position="347"/>
    </location>
</feature>
<dbReference type="InterPro" id="IPR036855">
    <property type="entry name" value="Znf_CCCH_sf"/>
</dbReference>
<dbReference type="Proteomes" id="UP000306102">
    <property type="component" value="Unassembled WGS sequence"/>
</dbReference>
<dbReference type="PROSITE" id="PS50103">
    <property type="entry name" value="ZF_C3H1"/>
    <property type="match status" value="1"/>
</dbReference>
<dbReference type="SUPFAM" id="SSF54197">
    <property type="entry name" value="HIT-like"/>
    <property type="match status" value="1"/>
</dbReference>
<keyword evidence="2 4" id="KW-0863">Zinc-finger</keyword>
<dbReference type="Gene3D" id="3.30.1370.210">
    <property type="match status" value="1"/>
</dbReference>
<dbReference type="GO" id="GO:0000398">
    <property type="term" value="P:mRNA splicing, via spliceosome"/>
    <property type="evidence" value="ECO:0007669"/>
    <property type="project" value="TreeGrafter"/>
</dbReference>
<keyword evidence="7" id="KW-1185">Reference proteome</keyword>
<keyword evidence="1 4" id="KW-0479">Metal-binding</keyword>
<evidence type="ECO:0000313" key="7">
    <source>
        <dbReference type="Proteomes" id="UP000306102"/>
    </source>
</evidence>
<evidence type="ECO:0000259" key="5">
    <source>
        <dbReference type="PROSITE" id="PS50103"/>
    </source>
</evidence>
<dbReference type="InterPro" id="IPR006767">
    <property type="entry name" value="Cwf19-like_C_dom-2"/>
</dbReference>
<evidence type="ECO:0000256" key="4">
    <source>
        <dbReference type="PROSITE-ProRule" id="PRU00723"/>
    </source>
</evidence>
<dbReference type="InterPro" id="IPR000571">
    <property type="entry name" value="Znf_CCCH"/>
</dbReference>
<reference evidence="6 7" key="1">
    <citation type="journal article" date="2018" name="Proc. Natl. Acad. Sci. U.S.A.">
        <title>Draft genome sequence of Camellia sinensis var. sinensis provides insights into the evolution of the tea genome and tea quality.</title>
        <authorList>
            <person name="Wei C."/>
            <person name="Yang H."/>
            <person name="Wang S."/>
            <person name="Zhao J."/>
            <person name="Liu C."/>
            <person name="Gao L."/>
            <person name="Xia E."/>
            <person name="Lu Y."/>
            <person name="Tai Y."/>
            <person name="She G."/>
            <person name="Sun J."/>
            <person name="Cao H."/>
            <person name="Tong W."/>
            <person name="Gao Q."/>
            <person name="Li Y."/>
            <person name="Deng W."/>
            <person name="Jiang X."/>
            <person name="Wang W."/>
            <person name="Chen Q."/>
            <person name="Zhang S."/>
            <person name="Li H."/>
            <person name="Wu J."/>
            <person name="Wang P."/>
            <person name="Li P."/>
            <person name="Shi C."/>
            <person name="Zheng F."/>
            <person name="Jian J."/>
            <person name="Huang B."/>
            <person name="Shan D."/>
            <person name="Shi M."/>
            <person name="Fang C."/>
            <person name="Yue Y."/>
            <person name="Li F."/>
            <person name="Li D."/>
            <person name="Wei S."/>
            <person name="Han B."/>
            <person name="Jiang C."/>
            <person name="Yin Y."/>
            <person name="Xia T."/>
            <person name="Zhang Z."/>
            <person name="Bennetzen J.L."/>
            <person name="Zhao S."/>
            <person name="Wan X."/>
        </authorList>
    </citation>
    <scope>NUCLEOTIDE SEQUENCE [LARGE SCALE GENOMIC DNA]</scope>
    <source>
        <strain evidence="7">cv. Shuchazao</strain>
        <tissue evidence="6">Leaf</tissue>
    </source>
</reference>
<keyword evidence="3 4" id="KW-0862">Zinc</keyword>
<gene>
    <name evidence="6" type="ORF">TEA_015573</name>
</gene>
<dbReference type="Pfam" id="PF04676">
    <property type="entry name" value="CwfJ_C_2"/>
    <property type="match status" value="1"/>
</dbReference>
<evidence type="ECO:0000256" key="1">
    <source>
        <dbReference type="ARBA" id="ARBA00022723"/>
    </source>
</evidence>
<protein>
    <recommendedName>
        <fullName evidence="5">C3H1-type domain-containing protein</fullName>
    </recommendedName>
</protein>
<dbReference type="SMART" id="SM00356">
    <property type="entry name" value="ZnF_C3H1"/>
    <property type="match status" value="1"/>
</dbReference>
<dbReference type="GO" id="GO:0071014">
    <property type="term" value="C:post-mRNA release spliceosomal complex"/>
    <property type="evidence" value="ECO:0007669"/>
    <property type="project" value="TreeGrafter"/>
</dbReference>
<dbReference type="InterPro" id="IPR006768">
    <property type="entry name" value="Cwf19-like_C_dom-1"/>
</dbReference>
<dbReference type="Pfam" id="PF04677">
    <property type="entry name" value="CwfJ_C_1"/>
    <property type="match status" value="1"/>
</dbReference>
<dbReference type="PANTHER" id="PTHR12072">
    <property type="entry name" value="CWF19, CELL CYCLE CONTROL PROTEIN"/>
    <property type="match status" value="1"/>
</dbReference>
<comment type="caution">
    <text evidence="6">The sequence shown here is derived from an EMBL/GenBank/DDBJ whole genome shotgun (WGS) entry which is preliminary data.</text>
</comment>